<dbReference type="PANTHER" id="PTHR48043:SF159">
    <property type="entry name" value="EG:EG0003.4 PROTEIN-RELATED"/>
    <property type="match status" value="1"/>
</dbReference>
<feature type="transmembrane region" description="Helical" evidence="5">
    <location>
        <begin position="467"/>
        <end position="490"/>
    </location>
</feature>
<keyword evidence="3 4" id="KW-0808">Transferase</keyword>
<name>A0AAU9UP00_EUPED</name>
<organism evidence="6 7">
    <name type="scientific">Euphydryas editha</name>
    <name type="common">Edith's checkerspot</name>
    <dbReference type="NCBI Taxonomy" id="104508"/>
    <lineage>
        <taxon>Eukaryota</taxon>
        <taxon>Metazoa</taxon>
        <taxon>Ecdysozoa</taxon>
        <taxon>Arthropoda</taxon>
        <taxon>Hexapoda</taxon>
        <taxon>Insecta</taxon>
        <taxon>Pterygota</taxon>
        <taxon>Neoptera</taxon>
        <taxon>Endopterygota</taxon>
        <taxon>Lepidoptera</taxon>
        <taxon>Glossata</taxon>
        <taxon>Ditrysia</taxon>
        <taxon>Papilionoidea</taxon>
        <taxon>Nymphalidae</taxon>
        <taxon>Nymphalinae</taxon>
        <taxon>Euphydryas</taxon>
    </lineage>
</organism>
<keyword evidence="5" id="KW-1133">Transmembrane helix</keyword>
<evidence type="ECO:0000313" key="6">
    <source>
        <dbReference type="EMBL" id="CAH2101140.1"/>
    </source>
</evidence>
<evidence type="ECO:0000256" key="5">
    <source>
        <dbReference type="RuleBase" id="RU362059"/>
    </source>
</evidence>
<dbReference type="InterPro" id="IPR035595">
    <property type="entry name" value="UDP_glycos_trans_CS"/>
</dbReference>
<dbReference type="SUPFAM" id="SSF53756">
    <property type="entry name" value="UDP-Glycosyltransferase/glycogen phosphorylase"/>
    <property type="match status" value="1"/>
</dbReference>
<keyword evidence="5" id="KW-0472">Membrane</keyword>
<dbReference type="InterPro" id="IPR050271">
    <property type="entry name" value="UDP-glycosyltransferase"/>
</dbReference>
<evidence type="ECO:0000256" key="2">
    <source>
        <dbReference type="ARBA" id="ARBA00022676"/>
    </source>
</evidence>
<dbReference type="PROSITE" id="PS00375">
    <property type="entry name" value="UDPGT"/>
    <property type="match status" value="1"/>
</dbReference>
<feature type="chain" id="PRO_5043085037" description="UDP-glucuronosyltransferase" evidence="5">
    <location>
        <begin position="17"/>
        <end position="509"/>
    </location>
</feature>
<dbReference type="EMBL" id="CAKOGL010000023">
    <property type="protein sequence ID" value="CAH2101140.1"/>
    <property type="molecule type" value="Genomic_DNA"/>
</dbReference>
<sequence>MKLFLLLLLVVTMAHGYNILCIQTVPSKSHFQLMKGIVDPLLKAGHQVTMITTFPDSKPEKNLKYVDVSRIQKIVPMNVDMMDHNKNQDIGYVKMLARNISRLAIETPAVREMLVNEQFDAVVSEWFFSDVDAGYAAVQQAPWILLSGIVMHYHIEYLVDTVRSVPTIPAFKNDASIPMDFHARLRNTFAYLFMTFGTLMDYSLEKSNYDTYFTPIANSRGVTLQPYHEALHNISIVFVNSHPSFAPAQSLPPNVIDIGGYHIPEYTPPLPKDLQDLLDSSGQGVVYFSMGSMMKSANMPEQVKKDLVSIFGELPYTVLWKFEDKLDNLPKNVHVRSWLPQTSILAHKNVKVFITHGGLLSTLESLKFGVPMIAIPVFGDQPSNAMRSVRAGHALMVAFATDMGRELKVALNEMLGNDSYYKRAKFLSKLFVNRPVTTTKLIQHYVELAIESRGAHHLRSKTHLYSWYQIWMLDQIGLLLLILYVIYKVFKKITSFFKKENVKEKQKIN</sequence>
<comment type="subcellular location">
    <subcellularLocation>
        <location evidence="5">Membrane</location>
        <topology evidence="5">Single-pass membrane protein</topology>
    </subcellularLocation>
</comment>
<keyword evidence="5" id="KW-0812">Transmembrane</keyword>
<dbReference type="Proteomes" id="UP001153954">
    <property type="component" value="Unassembled WGS sequence"/>
</dbReference>
<dbReference type="PANTHER" id="PTHR48043">
    <property type="entry name" value="EG:EG0003.4 PROTEIN-RELATED"/>
    <property type="match status" value="1"/>
</dbReference>
<feature type="signal peptide" evidence="5">
    <location>
        <begin position="1"/>
        <end position="16"/>
    </location>
</feature>
<dbReference type="EC" id="2.4.1.17" evidence="5"/>
<evidence type="ECO:0000256" key="4">
    <source>
        <dbReference type="RuleBase" id="RU003718"/>
    </source>
</evidence>
<proteinExistence type="inferred from homology"/>
<evidence type="ECO:0000313" key="7">
    <source>
        <dbReference type="Proteomes" id="UP001153954"/>
    </source>
</evidence>
<keyword evidence="7" id="KW-1185">Reference proteome</keyword>
<evidence type="ECO:0000256" key="3">
    <source>
        <dbReference type="ARBA" id="ARBA00022679"/>
    </source>
</evidence>
<comment type="caution">
    <text evidence="6">The sequence shown here is derived from an EMBL/GenBank/DDBJ whole genome shotgun (WGS) entry which is preliminary data.</text>
</comment>
<dbReference type="GO" id="GO:0015020">
    <property type="term" value="F:glucuronosyltransferase activity"/>
    <property type="evidence" value="ECO:0007669"/>
    <property type="project" value="UniProtKB-EC"/>
</dbReference>
<comment type="similarity">
    <text evidence="1 4">Belongs to the UDP-glycosyltransferase family.</text>
</comment>
<dbReference type="Gene3D" id="3.40.50.2000">
    <property type="entry name" value="Glycogen Phosphorylase B"/>
    <property type="match status" value="1"/>
</dbReference>
<keyword evidence="5" id="KW-0732">Signal</keyword>
<dbReference type="InterPro" id="IPR002213">
    <property type="entry name" value="UDP_glucos_trans"/>
</dbReference>
<protein>
    <recommendedName>
        <fullName evidence="5">UDP-glucuronosyltransferase</fullName>
        <ecNumber evidence="5">2.4.1.17</ecNumber>
    </recommendedName>
</protein>
<dbReference type="AlphaFoldDB" id="A0AAU9UP00"/>
<evidence type="ECO:0000256" key="1">
    <source>
        <dbReference type="ARBA" id="ARBA00009995"/>
    </source>
</evidence>
<gene>
    <name evidence="6" type="ORF">EEDITHA_LOCUS15929</name>
</gene>
<comment type="catalytic activity">
    <reaction evidence="5">
        <text>glucuronate acceptor + UDP-alpha-D-glucuronate = acceptor beta-D-glucuronoside + UDP + H(+)</text>
        <dbReference type="Rhea" id="RHEA:21032"/>
        <dbReference type="ChEBI" id="CHEBI:15378"/>
        <dbReference type="ChEBI" id="CHEBI:58052"/>
        <dbReference type="ChEBI" id="CHEBI:58223"/>
        <dbReference type="ChEBI" id="CHEBI:132367"/>
        <dbReference type="ChEBI" id="CHEBI:132368"/>
        <dbReference type="EC" id="2.4.1.17"/>
    </reaction>
</comment>
<dbReference type="Pfam" id="PF00201">
    <property type="entry name" value="UDPGT"/>
    <property type="match status" value="1"/>
</dbReference>
<dbReference type="GO" id="GO:0016020">
    <property type="term" value="C:membrane"/>
    <property type="evidence" value="ECO:0007669"/>
    <property type="project" value="UniProtKB-SubCell"/>
</dbReference>
<accession>A0AAU9UP00</accession>
<dbReference type="FunFam" id="3.40.50.2000:FF:000050">
    <property type="entry name" value="UDP-glucuronosyltransferase"/>
    <property type="match status" value="1"/>
</dbReference>
<keyword evidence="2 4" id="KW-0328">Glycosyltransferase</keyword>
<reference evidence="6" key="1">
    <citation type="submission" date="2022-03" db="EMBL/GenBank/DDBJ databases">
        <authorList>
            <person name="Tunstrom K."/>
        </authorList>
    </citation>
    <scope>NUCLEOTIDE SEQUENCE</scope>
</reference>
<dbReference type="CDD" id="cd03784">
    <property type="entry name" value="GT1_Gtf-like"/>
    <property type="match status" value="1"/>
</dbReference>